<evidence type="ECO:0008006" key="3">
    <source>
        <dbReference type="Google" id="ProtNLM"/>
    </source>
</evidence>
<keyword evidence="2" id="KW-1185">Reference proteome</keyword>
<proteinExistence type="predicted"/>
<sequence length="89" mass="9209">MSDEQATPEVADLGEIPATLIRPDDAATLSLRYVEGVPTLVVTGGAAVPEIITAVDDSGTPVVQYTASPVTSARASHNFVYGGPEPQTR</sequence>
<dbReference type="EMBL" id="JAGGMR010000001">
    <property type="protein sequence ID" value="MBP2190185.1"/>
    <property type="molecule type" value="Genomic_DNA"/>
</dbReference>
<evidence type="ECO:0000313" key="1">
    <source>
        <dbReference type="EMBL" id="MBP2190185.1"/>
    </source>
</evidence>
<name>A0ABS4QES0_9NOCA</name>
<reference evidence="1 2" key="1">
    <citation type="submission" date="2021-03" db="EMBL/GenBank/DDBJ databases">
        <title>Sequencing the genomes of 1000 actinobacteria strains.</title>
        <authorList>
            <person name="Klenk H.-P."/>
        </authorList>
    </citation>
    <scope>NUCLEOTIDE SEQUENCE [LARGE SCALE GENOMIC DNA]</scope>
    <source>
        <strain evidence="1 2">DSM 45516</strain>
    </source>
</reference>
<protein>
    <recommendedName>
        <fullName evidence="3">Thioredoxin</fullName>
    </recommendedName>
</protein>
<dbReference type="Proteomes" id="UP001519325">
    <property type="component" value="Unassembled WGS sequence"/>
</dbReference>
<accession>A0ABS4QES0</accession>
<comment type="caution">
    <text evidence="1">The sequence shown here is derived from an EMBL/GenBank/DDBJ whole genome shotgun (WGS) entry which is preliminary data.</text>
</comment>
<dbReference type="RefSeq" id="WP_209889962.1">
    <property type="nucleotide sequence ID" value="NZ_JAGGMR010000001.1"/>
</dbReference>
<gene>
    <name evidence="1" type="ORF">BJ987_003086</name>
</gene>
<evidence type="ECO:0000313" key="2">
    <source>
        <dbReference type="Proteomes" id="UP001519325"/>
    </source>
</evidence>
<organism evidence="1 2">
    <name type="scientific">Nocardia goodfellowii</name>
    <dbReference type="NCBI Taxonomy" id="882446"/>
    <lineage>
        <taxon>Bacteria</taxon>
        <taxon>Bacillati</taxon>
        <taxon>Actinomycetota</taxon>
        <taxon>Actinomycetes</taxon>
        <taxon>Mycobacteriales</taxon>
        <taxon>Nocardiaceae</taxon>
        <taxon>Nocardia</taxon>
    </lineage>
</organism>